<evidence type="ECO:0000256" key="1">
    <source>
        <dbReference type="ARBA" id="ARBA00004651"/>
    </source>
</evidence>
<evidence type="ECO:0000313" key="10">
    <source>
        <dbReference type="EMBL" id="KLO12501.1"/>
    </source>
</evidence>
<feature type="transmembrane region" description="Helical" evidence="9">
    <location>
        <begin position="420"/>
        <end position="451"/>
    </location>
</feature>
<dbReference type="STRING" id="27342.A0A0H2S6P6"/>
<dbReference type="GO" id="GO:0005254">
    <property type="term" value="F:chloride channel activity"/>
    <property type="evidence" value="ECO:0007669"/>
    <property type="project" value="InterPro"/>
</dbReference>
<evidence type="ECO:0000256" key="3">
    <source>
        <dbReference type="ARBA" id="ARBA00022475"/>
    </source>
</evidence>
<evidence type="ECO:0000256" key="8">
    <source>
        <dbReference type="SAM" id="MobiDB-lite"/>
    </source>
</evidence>
<name>A0A0H2S6P6_9AGAM</name>
<keyword evidence="2" id="KW-0813">Transport</keyword>
<dbReference type="AlphaFoldDB" id="A0A0H2S6P6"/>
<dbReference type="InParanoid" id="A0A0H2S6P6"/>
<evidence type="ECO:0000256" key="5">
    <source>
        <dbReference type="ARBA" id="ARBA00022989"/>
    </source>
</evidence>
<keyword evidence="3" id="KW-1003">Cell membrane</keyword>
<dbReference type="PANTHER" id="PTHR33281:SF19">
    <property type="entry name" value="VOLTAGE-DEPENDENT ANION CHANNEL-FORMING PROTEIN YNEE"/>
    <property type="match status" value="1"/>
</dbReference>
<dbReference type="OrthoDB" id="1368at2759"/>
<keyword evidence="11" id="KW-1185">Reference proteome</keyword>
<keyword evidence="5 9" id="KW-1133">Transmembrane helix</keyword>
<dbReference type="GO" id="GO:0005886">
    <property type="term" value="C:plasma membrane"/>
    <property type="evidence" value="ECO:0007669"/>
    <property type="project" value="UniProtKB-SubCell"/>
</dbReference>
<keyword evidence="6" id="KW-0406">Ion transport</keyword>
<feature type="compositionally biased region" description="Low complexity" evidence="8">
    <location>
        <begin position="226"/>
        <end position="237"/>
    </location>
</feature>
<comment type="subcellular location">
    <subcellularLocation>
        <location evidence="1">Cell membrane</location>
        <topology evidence="1">Multi-pass membrane protein</topology>
    </subcellularLocation>
</comment>
<dbReference type="InterPro" id="IPR044669">
    <property type="entry name" value="YneE/VCCN1/2-like"/>
</dbReference>
<evidence type="ECO:0000313" key="11">
    <source>
        <dbReference type="Proteomes" id="UP000053477"/>
    </source>
</evidence>
<dbReference type="Pfam" id="PF25539">
    <property type="entry name" value="Bestrophin_2"/>
    <property type="match status" value="2"/>
</dbReference>
<dbReference type="EMBL" id="KQ085976">
    <property type="protein sequence ID" value="KLO12501.1"/>
    <property type="molecule type" value="Genomic_DNA"/>
</dbReference>
<evidence type="ECO:0000256" key="6">
    <source>
        <dbReference type="ARBA" id="ARBA00023065"/>
    </source>
</evidence>
<reference evidence="10 11" key="1">
    <citation type="submission" date="2015-04" db="EMBL/GenBank/DDBJ databases">
        <title>Complete genome sequence of Schizopora paradoxa KUC8140, a cosmopolitan wood degrader in East Asia.</title>
        <authorList>
            <consortium name="DOE Joint Genome Institute"/>
            <person name="Min B."/>
            <person name="Park H."/>
            <person name="Jang Y."/>
            <person name="Kim J.-J."/>
            <person name="Kim K.H."/>
            <person name="Pangilinan J."/>
            <person name="Lipzen A."/>
            <person name="Riley R."/>
            <person name="Grigoriev I.V."/>
            <person name="Spatafora J.W."/>
            <person name="Choi I.-G."/>
        </authorList>
    </citation>
    <scope>NUCLEOTIDE SEQUENCE [LARGE SCALE GENOMIC DNA]</scope>
    <source>
        <strain evidence="10 11">KUC8140</strain>
    </source>
</reference>
<keyword evidence="7 9" id="KW-0472">Membrane</keyword>
<accession>A0A0H2S6P6</accession>
<dbReference type="Proteomes" id="UP000053477">
    <property type="component" value="Unassembled WGS sequence"/>
</dbReference>
<gene>
    <name evidence="10" type="ORF">SCHPADRAFT_413784</name>
</gene>
<evidence type="ECO:0000256" key="4">
    <source>
        <dbReference type="ARBA" id="ARBA00022692"/>
    </source>
</evidence>
<protein>
    <submittedName>
        <fullName evidence="10">UPF0187-domain-containing protein</fullName>
    </submittedName>
</protein>
<organism evidence="10 11">
    <name type="scientific">Schizopora paradoxa</name>
    <dbReference type="NCBI Taxonomy" id="27342"/>
    <lineage>
        <taxon>Eukaryota</taxon>
        <taxon>Fungi</taxon>
        <taxon>Dikarya</taxon>
        <taxon>Basidiomycota</taxon>
        <taxon>Agaricomycotina</taxon>
        <taxon>Agaricomycetes</taxon>
        <taxon>Hymenochaetales</taxon>
        <taxon>Schizoporaceae</taxon>
        <taxon>Schizopora</taxon>
    </lineage>
</organism>
<sequence length="518" mass="58601">MPFDEVKQDPTPLRNAFFLRKSSTSAKEMARDCGFLSGAAAWRVIPETIFFTAIATAITLISKKTDLSLGISNQILTVMGAVLGLVVSFRTSSAYDRYWEARKLWATINMQSRNLARLIWVHVPYERLDKNAEVRDNSAKPNVPESDIISEKSSATLLVEAYSIAVKHFLRGERGLHFEDLHPLVANFIKPPARPKSHGLSRHWSPSSATLVGSPPRAAVRERPTPSRSTTMSSLPSLKGSASFNAKPDVRVPDSKIRRIFKIESQRRSKNAIPSETFVDDEKLPTALAPAQQGPHRCHIREWIPFAFRAIFHLGSQFLQAVRNVFRGERCAPLVDSEKGSLRSVHGYRTMDDEFNVPLQITICLSGYIQWLLKHDLIKPAVALGFTNGIVALEDITSQLDRIKTTPIPSAYQDHLRLSLWLYLFFFPFQVLETLGYFTILATAMYAYVLLGFMEIGRDIENPFTYLMNNLDLDQFCRNIKRDLRQVASHNGLEMQPDRNQPAQTPLHRDSIPLCYFV</sequence>
<dbReference type="PANTHER" id="PTHR33281">
    <property type="entry name" value="UPF0187 PROTEIN YNEE"/>
    <property type="match status" value="1"/>
</dbReference>
<keyword evidence="4 9" id="KW-0812">Transmembrane</keyword>
<feature type="region of interest" description="Disordered" evidence="8">
    <location>
        <begin position="195"/>
        <end position="246"/>
    </location>
</feature>
<evidence type="ECO:0000256" key="2">
    <source>
        <dbReference type="ARBA" id="ARBA00022448"/>
    </source>
</evidence>
<proteinExistence type="predicted"/>
<evidence type="ECO:0000256" key="7">
    <source>
        <dbReference type="ARBA" id="ARBA00023136"/>
    </source>
</evidence>
<evidence type="ECO:0000256" key="9">
    <source>
        <dbReference type="SAM" id="Phobius"/>
    </source>
</evidence>